<name>A0ABW9Y201_9RHOB</name>
<dbReference type="InterPro" id="IPR036374">
    <property type="entry name" value="OxRdtase_Mopterin-bd_sf"/>
</dbReference>
<keyword evidence="4" id="KW-1185">Reference proteome</keyword>
<feature type="domain" description="Oxidoreductase molybdopterin-binding" evidence="2">
    <location>
        <begin position="75"/>
        <end position="144"/>
    </location>
</feature>
<keyword evidence="1" id="KW-0732">Signal</keyword>
<comment type="caution">
    <text evidence="3">The sequence shown here is derived from an EMBL/GenBank/DDBJ whole genome shotgun (WGS) entry which is preliminary data.</text>
</comment>
<proteinExistence type="predicted"/>
<evidence type="ECO:0000313" key="3">
    <source>
        <dbReference type="EMBL" id="NBE05915.1"/>
    </source>
</evidence>
<dbReference type="RefSeq" id="WP_161764727.1">
    <property type="nucleotide sequence ID" value="NZ_JAAATW010000001.1"/>
</dbReference>
<feature type="signal peptide" evidence="1">
    <location>
        <begin position="1"/>
        <end position="24"/>
    </location>
</feature>
<reference evidence="4" key="1">
    <citation type="submission" date="2020-01" db="EMBL/GenBank/DDBJ databases">
        <title>Sphingomonas sp. strain CSW-10.</title>
        <authorList>
            <person name="Chen W.-M."/>
        </authorList>
    </citation>
    <scope>NUCLEOTIDE SEQUENCE [LARGE SCALE GENOMIC DNA]</scope>
    <source>
        <strain evidence="4">CCP-1</strain>
    </source>
</reference>
<organism evidence="3 4">
    <name type="scientific">Paragemmobacter ruber</name>
    <dbReference type="NCBI Taxonomy" id="1985673"/>
    <lineage>
        <taxon>Bacteria</taxon>
        <taxon>Pseudomonadati</taxon>
        <taxon>Pseudomonadota</taxon>
        <taxon>Alphaproteobacteria</taxon>
        <taxon>Rhodobacterales</taxon>
        <taxon>Paracoccaceae</taxon>
        <taxon>Paragemmobacter</taxon>
    </lineage>
</organism>
<dbReference type="Pfam" id="PF00174">
    <property type="entry name" value="Oxidored_molyb"/>
    <property type="match status" value="1"/>
</dbReference>
<accession>A0ABW9Y201</accession>
<protein>
    <submittedName>
        <fullName evidence="3">Molybdopterin-dependent oxidoreductase</fullName>
    </submittedName>
</protein>
<dbReference type="SUPFAM" id="SSF56524">
    <property type="entry name" value="Oxidoreductase molybdopterin-binding domain"/>
    <property type="match status" value="1"/>
</dbReference>
<feature type="chain" id="PRO_5047504345" evidence="1">
    <location>
        <begin position="25"/>
        <end position="170"/>
    </location>
</feature>
<evidence type="ECO:0000313" key="4">
    <source>
        <dbReference type="Proteomes" id="UP001517376"/>
    </source>
</evidence>
<dbReference type="Gene3D" id="3.90.420.10">
    <property type="entry name" value="Oxidoreductase, molybdopterin-binding domain"/>
    <property type="match status" value="1"/>
</dbReference>
<gene>
    <name evidence="3" type="ORF">GU920_00025</name>
</gene>
<dbReference type="Proteomes" id="UP001517376">
    <property type="component" value="Unassembled WGS sequence"/>
</dbReference>
<dbReference type="EMBL" id="JAAATW010000001">
    <property type="protein sequence ID" value="NBE05915.1"/>
    <property type="molecule type" value="Genomic_DNA"/>
</dbReference>
<sequence>MAVLGLRWLLTGLSALVLAQIAQADPLPLPEGPVVLTVTGAITQANSADGAHFDLAMLEALGTVEIHTTTIWTHGPQVFRGVPLARLVEVLGAEGEVIAATALNEYTVEIPLKDAVEGGPILAFARNGSHLSVREKGPLWVIYPYDSHRDFQSEVIYARSIWQVKEMEIR</sequence>
<evidence type="ECO:0000256" key="1">
    <source>
        <dbReference type="SAM" id="SignalP"/>
    </source>
</evidence>
<dbReference type="InterPro" id="IPR000572">
    <property type="entry name" value="OxRdtase_Mopterin-bd_dom"/>
</dbReference>
<evidence type="ECO:0000259" key="2">
    <source>
        <dbReference type="Pfam" id="PF00174"/>
    </source>
</evidence>